<comment type="caution">
    <text evidence="1">The sequence shown here is derived from an EMBL/GenBank/DDBJ whole genome shotgun (WGS) entry which is preliminary data.</text>
</comment>
<evidence type="ECO:0000313" key="2">
    <source>
        <dbReference type="Proteomes" id="UP000236291"/>
    </source>
</evidence>
<feature type="non-terminal residue" evidence="1">
    <location>
        <position position="1"/>
    </location>
</feature>
<dbReference type="EMBL" id="ASHM01003438">
    <property type="protein sequence ID" value="PNY09877.1"/>
    <property type="molecule type" value="Genomic_DNA"/>
</dbReference>
<name>A0A2K3P3L9_TRIPR</name>
<dbReference type="Proteomes" id="UP000236291">
    <property type="component" value="Unassembled WGS sequence"/>
</dbReference>
<accession>A0A2K3P3L9</accession>
<gene>
    <name evidence="1" type="ORF">L195_g006436</name>
</gene>
<dbReference type="AlphaFoldDB" id="A0A2K3P3L9"/>
<organism evidence="1 2">
    <name type="scientific">Trifolium pratense</name>
    <name type="common">Red clover</name>
    <dbReference type="NCBI Taxonomy" id="57577"/>
    <lineage>
        <taxon>Eukaryota</taxon>
        <taxon>Viridiplantae</taxon>
        <taxon>Streptophyta</taxon>
        <taxon>Embryophyta</taxon>
        <taxon>Tracheophyta</taxon>
        <taxon>Spermatophyta</taxon>
        <taxon>Magnoliopsida</taxon>
        <taxon>eudicotyledons</taxon>
        <taxon>Gunneridae</taxon>
        <taxon>Pentapetalae</taxon>
        <taxon>rosids</taxon>
        <taxon>fabids</taxon>
        <taxon>Fabales</taxon>
        <taxon>Fabaceae</taxon>
        <taxon>Papilionoideae</taxon>
        <taxon>50 kb inversion clade</taxon>
        <taxon>NPAAA clade</taxon>
        <taxon>Hologalegina</taxon>
        <taxon>IRL clade</taxon>
        <taxon>Trifolieae</taxon>
        <taxon>Trifolium</taxon>
    </lineage>
</organism>
<proteinExistence type="predicted"/>
<sequence>AKGLAGHAFISYTFLDLPAFVERWHETNNFHMSIGKITLTLNDVSCLMHIPFKGRLMDHPDIINKAKVVDLMVNFIRSNSANVDWEATSTGGTHA</sequence>
<protein>
    <recommendedName>
        <fullName evidence="3">Serine/threonine-protein phosphatase 7 long form-like protein</fullName>
    </recommendedName>
</protein>
<evidence type="ECO:0000313" key="1">
    <source>
        <dbReference type="EMBL" id="PNY09877.1"/>
    </source>
</evidence>
<evidence type="ECO:0008006" key="3">
    <source>
        <dbReference type="Google" id="ProtNLM"/>
    </source>
</evidence>
<reference evidence="1 2" key="1">
    <citation type="journal article" date="2014" name="Am. J. Bot.">
        <title>Genome assembly and annotation for red clover (Trifolium pratense; Fabaceae).</title>
        <authorList>
            <person name="Istvanek J."/>
            <person name="Jaros M."/>
            <person name="Krenek A."/>
            <person name="Repkova J."/>
        </authorList>
    </citation>
    <scope>NUCLEOTIDE SEQUENCE [LARGE SCALE GENOMIC DNA]</scope>
    <source>
        <strain evidence="2">cv. Tatra</strain>
        <tissue evidence="1">Young leaves</tissue>
    </source>
</reference>
<reference evidence="1 2" key="2">
    <citation type="journal article" date="2017" name="Front. Plant Sci.">
        <title>Gene Classification and Mining of Molecular Markers Useful in Red Clover (Trifolium pratense) Breeding.</title>
        <authorList>
            <person name="Istvanek J."/>
            <person name="Dluhosova J."/>
            <person name="Dluhos P."/>
            <person name="Patkova L."/>
            <person name="Nedelnik J."/>
            <person name="Repkova J."/>
        </authorList>
    </citation>
    <scope>NUCLEOTIDE SEQUENCE [LARGE SCALE GENOMIC DNA]</scope>
    <source>
        <strain evidence="2">cv. Tatra</strain>
        <tissue evidence="1">Young leaves</tissue>
    </source>
</reference>